<feature type="non-terminal residue" evidence="2">
    <location>
        <position position="252"/>
    </location>
</feature>
<feature type="region of interest" description="Disordered" evidence="1">
    <location>
        <begin position="1"/>
        <end position="143"/>
    </location>
</feature>
<feature type="compositionally biased region" description="Gly residues" evidence="1">
    <location>
        <begin position="42"/>
        <end position="62"/>
    </location>
</feature>
<reference evidence="2" key="1">
    <citation type="submission" date="2020-02" db="EMBL/GenBank/DDBJ databases">
        <authorList>
            <person name="Meier V. D."/>
        </authorList>
    </citation>
    <scope>NUCLEOTIDE SEQUENCE</scope>
    <source>
        <strain evidence="2">AVDCRST_MAG31</strain>
    </source>
</reference>
<name>A0A6J4TFM4_9SPHN</name>
<dbReference type="EC" id="1.1.1.100" evidence="2"/>
<feature type="compositionally biased region" description="Basic residues" evidence="1">
    <location>
        <begin position="126"/>
        <end position="143"/>
    </location>
</feature>
<evidence type="ECO:0000256" key="1">
    <source>
        <dbReference type="SAM" id="MobiDB-lite"/>
    </source>
</evidence>
<feature type="compositionally biased region" description="Basic residues" evidence="1">
    <location>
        <begin position="1"/>
        <end position="19"/>
    </location>
</feature>
<feature type="non-terminal residue" evidence="2">
    <location>
        <position position="1"/>
    </location>
</feature>
<dbReference type="EMBL" id="CADCWA010000120">
    <property type="protein sequence ID" value="CAA9521426.1"/>
    <property type="molecule type" value="Genomic_DNA"/>
</dbReference>
<keyword evidence="2" id="KW-0560">Oxidoreductase</keyword>
<feature type="compositionally biased region" description="Low complexity" evidence="1">
    <location>
        <begin position="20"/>
        <end position="41"/>
    </location>
</feature>
<feature type="compositionally biased region" description="Basic residues" evidence="1">
    <location>
        <begin position="83"/>
        <end position="95"/>
    </location>
</feature>
<organism evidence="2">
    <name type="scientific">uncultured Sphingomonas sp</name>
    <dbReference type="NCBI Taxonomy" id="158754"/>
    <lineage>
        <taxon>Bacteria</taxon>
        <taxon>Pseudomonadati</taxon>
        <taxon>Pseudomonadota</taxon>
        <taxon>Alphaproteobacteria</taxon>
        <taxon>Sphingomonadales</taxon>
        <taxon>Sphingomonadaceae</taxon>
        <taxon>Sphingomonas</taxon>
        <taxon>environmental samples</taxon>
    </lineage>
</organism>
<dbReference type="GO" id="GO:0004316">
    <property type="term" value="F:3-oxoacyl-[acyl-carrier-protein] reductase (NADPH) activity"/>
    <property type="evidence" value="ECO:0007669"/>
    <property type="project" value="UniProtKB-EC"/>
</dbReference>
<protein>
    <submittedName>
        <fullName evidence="2">3-oxoacyl-[acyl-carrier protein] reductase</fullName>
        <ecNumber evidence="2">1.1.1.100</ecNumber>
    </submittedName>
</protein>
<evidence type="ECO:0000313" key="2">
    <source>
        <dbReference type="EMBL" id="CAA9521426.1"/>
    </source>
</evidence>
<sequence length="252" mass="27231">DSIRSPRHRRRRRPRHRLRPPALGGRRAAGAGRAAQGADRGACGGAGQGPRGGAGPVGGGRGRAADGGRGRAWRTCRPAGQQRRLRPGRPGRRTGRPPPSPDDRPQLRSADPACPCGAAGHDRAPARRHPQRRVHRRFPAGARRRGLLRHQGLCAELHRSVARGAAWDWHPCHRPLSRPGRDRVRGGRGLRQGKDLQPARREQRGRGRGGARRAGPQGGDRHSRTFQQGRRARQPLPAAGGGSQARGHAEVV</sequence>
<feature type="region of interest" description="Disordered" evidence="1">
    <location>
        <begin position="170"/>
        <end position="252"/>
    </location>
</feature>
<feature type="compositionally biased region" description="Basic and acidic residues" evidence="1">
    <location>
        <begin position="192"/>
        <end position="205"/>
    </location>
</feature>
<dbReference type="AlphaFoldDB" id="A0A6J4TFM4"/>
<proteinExistence type="predicted"/>
<gene>
    <name evidence="2" type="ORF">AVDCRST_MAG31-1632</name>
</gene>
<accession>A0A6J4TFM4</accession>